<dbReference type="Proteomes" id="UP001597375">
    <property type="component" value="Unassembled WGS sequence"/>
</dbReference>
<dbReference type="EMBL" id="JBHUIT010000022">
    <property type="protein sequence ID" value="MFD2257210.1"/>
    <property type="molecule type" value="Genomic_DNA"/>
</dbReference>
<name>A0ABW5D9G7_9BACT</name>
<keyword evidence="1" id="KW-0472">Membrane</keyword>
<evidence type="ECO:0000313" key="3">
    <source>
        <dbReference type="Proteomes" id="UP001597375"/>
    </source>
</evidence>
<gene>
    <name evidence="2" type="ORF">ACFSSA_11030</name>
</gene>
<sequence>MVDAEKLKLVEDRQALELVPTWEAQGWWYLAGAAIIVLIISLFIYSRRNKNFQDPDKEKREAYKTAQSDFAELGEMDPRGMAVGVSLILRGYLARTVKEPALFETHEEFIGRHDSLAELPDDVREETSEFFSKLAELKYGPGKEADPDLAGTDGDIVDVHPVAEGIKAEGKTLLERIHAA</sequence>
<reference evidence="3" key="1">
    <citation type="journal article" date="2019" name="Int. J. Syst. Evol. Microbiol.">
        <title>The Global Catalogue of Microorganisms (GCM) 10K type strain sequencing project: providing services to taxonomists for standard genome sequencing and annotation.</title>
        <authorList>
            <consortium name="The Broad Institute Genomics Platform"/>
            <consortium name="The Broad Institute Genome Sequencing Center for Infectious Disease"/>
            <person name="Wu L."/>
            <person name="Ma J."/>
        </authorList>
    </citation>
    <scope>NUCLEOTIDE SEQUENCE [LARGE SCALE GENOMIC DNA]</scope>
    <source>
        <strain evidence="3">CGMCC 4.7106</strain>
    </source>
</reference>
<organism evidence="2 3">
    <name type="scientific">Luteolibacter algae</name>
    <dbReference type="NCBI Taxonomy" id="454151"/>
    <lineage>
        <taxon>Bacteria</taxon>
        <taxon>Pseudomonadati</taxon>
        <taxon>Verrucomicrobiota</taxon>
        <taxon>Verrucomicrobiia</taxon>
        <taxon>Verrucomicrobiales</taxon>
        <taxon>Verrucomicrobiaceae</taxon>
        <taxon>Luteolibacter</taxon>
    </lineage>
</organism>
<keyword evidence="3" id="KW-1185">Reference proteome</keyword>
<feature type="transmembrane region" description="Helical" evidence="1">
    <location>
        <begin position="26"/>
        <end position="45"/>
    </location>
</feature>
<evidence type="ECO:0008006" key="4">
    <source>
        <dbReference type="Google" id="ProtNLM"/>
    </source>
</evidence>
<comment type="caution">
    <text evidence="2">The sequence shown here is derived from an EMBL/GenBank/DDBJ whole genome shotgun (WGS) entry which is preliminary data.</text>
</comment>
<protein>
    <recommendedName>
        <fullName evidence="4">DUF4381 domain-containing protein</fullName>
    </recommendedName>
</protein>
<proteinExistence type="predicted"/>
<evidence type="ECO:0000256" key="1">
    <source>
        <dbReference type="SAM" id="Phobius"/>
    </source>
</evidence>
<keyword evidence="1" id="KW-1133">Transmembrane helix</keyword>
<accession>A0ABW5D9G7</accession>
<keyword evidence="1" id="KW-0812">Transmembrane</keyword>
<evidence type="ECO:0000313" key="2">
    <source>
        <dbReference type="EMBL" id="MFD2257210.1"/>
    </source>
</evidence>